<dbReference type="EMBL" id="OR769222">
    <property type="protein sequence ID" value="WQJ52990.1"/>
    <property type="molecule type" value="Genomic_DNA"/>
</dbReference>
<dbReference type="Proteomes" id="UP001349343">
    <property type="component" value="Segment"/>
</dbReference>
<evidence type="ECO:0000313" key="1">
    <source>
        <dbReference type="EMBL" id="WQJ52990.1"/>
    </source>
</evidence>
<keyword evidence="2" id="KW-1185">Reference proteome</keyword>
<reference evidence="1 2" key="1">
    <citation type="submission" date="2023-11" db="EMBL/GenBank/DDBJ databases">
        <authorList>
            <person name="Cook R."/>
            <person name="Crisci M."/>
            <person name="Pye H."/>
            <person name="Adriaenssens E."/>
            <person name="Santini J."/>
        </authorList>
    </citation>
    <scope>NUCLEOTIDE SEQUENCE [LARGE SCALE GENOMIC DNA]</scope>
    <source>
        <strain evidence="1">Lak_Megaphage_RVC_JS4_GC31</strain>
    </source>
</reference>
<name>A0ABZ0Z4B5_9CAUD</name>
<accession>A0ABZ0Z4B5</accession>
<proteinExistence type="predicted"/>
<organism evidence="1 2">
    <name type="scientific">phage Lak_Megaphage_RVC_JS4_GC31</name>
    <dbReference type="NCBI Taxonomy" id="3109228"/>
    <lineage>
        <taxon>Viruses</taxon>
        <taxon>Duplodnaviria</taxon>
        <taxon>Heunggongvirae</taxon>
        <taxon>Uroviricota</taxon>
        <taxon>Caudoviricetes</taxon>
        <taxon>Caudoviricetes code 15 clade</taxon>
    </lineage>
</organism>
<protein>
    <submittedName>
        <fullName evidence="1">Uncharacterized protein</fullName>
    </submittedName>
</protein>
<sequence length="144" mass="17022">MYHNTVYESLKQNPLYDNDFCEAYKDCYDLSLLEGYVFKGRWTGYSVTPENDDKSYFTSEGIRESFTGIFTVYKGKLLELKSYNGFICKDKYKEFVNDIYKYIEAKYKSLEILLSLPEVSLETKIQIKDIQSTYETILQLLSKY</sequence>
<evidence type="ECO:0000313" key="2">
    <source>
        <dbReference type="Proteomes" id="UP001349343"/>
    </source>
</evidence>